<feature type="region of interest" description="Disordered" evidence="5">
    <location>
        <begin position="363"/>
        <end position="383"/>
    </location>
</feature>
<organism evidence="7 8">
    <name type="scientific">Artemisia annua</name>
    <name type="common">Sweet wormwood</name>
    <dbReference type="NCBI Taxonomy" id="35608"/>
    <lineage>
        <taxon>Eukaryota</taxon>
        <taxon>Viridiplantae</taxon>
        <taxon>Streptophyta</taxon>
        <taxon>Embryophyta</taxon>
        <taxon>Tracheophyta</taxon>
        <taxon>Spermatophyta</taxon>
        <taxon>Magnoliopsida</taxon>
        <taxon>eudicotyledons</taxon>
        <taxon>Gunneridae</taxon>
        <taxon>Pentapetalae</taxon>
        <taxon>asterids</taxon>
        <taxon>campanulids</taxon>
        <taxon>Asterales</taxon>
        <taxon>Asteraceae</taxon>
        <taxon>Asteroideae</taxon>
        <taxon>Anthemideae</taxon>
        <taxon>Artemisiinae</taxon>
        <taxon>Artemisia</taxon>
    </lineage>
</organism>
<keyword evidence="8" id="KW-1185">Reference proteome</keyword>
<dbReference type="PANTHER" id="PTHR31717:SF40">
    <property type="entry name" value="ZINC FINGER PROTEIN CONSTANS-LIKE 10"/>
    <property type="match status" value="1"/>
</dbReference>
<dbReference type="STRING" id="35608.A0A2U1MDN9"/>
<feature type="domain" description="B box-type" evidence="6">
    <location>
        <begin position="1"/>
        <end position="47"/>
    </location>
</feature>
<dbReference type="InterPro" id="IPR049808">
    <property type="entry name" value="CONSTANS-like_Bbox1"/>
</dbReference>
<keyword evidence="3" id="KW-0862">Zinc</keyword>
<feature type="domain" description="B box-type" evidence="6">
    <location>
        <begin position="43"/>
        <end position="87"/>
    </location>
</feature>
<feature type="compositionally biased region" description="Polar residues" evidence="5">
    <location>
        <begin position="288"/>
        <end position="307"/>
    </location>
</feature>
<dbReference type="AlphaFoldDB" id="A0A2U1MDN9"/>
<dbReference type="Proteomes" id="UP000245207">
    <property type="component" value="Unassembled WGS sequence"/>
</dbReference>
<reference evidence="7 8" key="1">
    <citation type="journal article" date="2018" name="Mol. Plant">
        <title>The genome of Artemisia annua provides insight into the evolution of Asteraceae family and artemisinin biosynthesis.</title>
        <authorList>
            <person name="Shen Q."/>
            <person name="Zhang L."/>
            <person name="Liao Z."/>
            <person name="Wang S."/>
            <person name="Yan T."/>
            <person name="Shi P."/>
            <person name="Liu M."/>
            <person name="Fu X."/>
            <person name="Pan Q."/>
            <person name="Wang Y."/>
            <person name="Lv Z."/>
            <person name="Lu X."/>
            <person name="Zhang F."/>
            <person name="Jiang W."/>
            <person name="Ma Y."/>
            <person name="Chen M."/>
            <person name="Hao X."/>
            <person name="Li L."/>
            <person name="Tang Y."/>
            <person name="Lv G."/>
            <person name="Zhou Y."/>
            <person name="Sun X."/>
            <person name="Brodelius P.E."/>
            <person name="Rose J.K.C."/>
            <person name="Tang K."/>
        </authorList>
    </citation>
    <scope>NUCLEOTIDE SEQUENCE [LARGE SCALE GENOMIC DNA]</scope>
    <source>
        <strain evidence="8">cv. Huhao1</strain>
        <tissue evidence="7">Leaf</tissue>
    </source>
</reference>
<gene>
    <name evidence="7" type="ORF">CTI12_AA392610</name>
</gene>
<evidence type="ECO:0000256" key="3">
    <source>
        <dbReference type="ARBA" id="ARBA00022833"/>
    </source>
</evidence>
<dbReference type="CDD" id="cd19821">
    <property type="entry name" value="Bbox1_BBX-like"/>
    <property type="match status" value="1"/>
</dbReference>
<evidence type="ECO:0000256" key="5">
    <source>
        <dbReference type="SAM" id="MobiDB-lite"/>
    </source>
</evidence>
<dbReference type="PANTHER" id="PTHR31717">
    <property type="entry name" value="ZINC FINGER PROTEIN CONSTANS-LIKE 10"/>
    <property type="match status" value="1"/>
</dbReference>
<name>A0A2U1MDN9_ARTAN</name>
<protein>
    <submittedName>
        <fullName evidence="7">B-box-type zinc finger</fullName>
    </submittedName>
</protein>
<evidence type="ECO:0000256" key="1">
    <source>
        <dbReference type="ARBA" id="ARBA00022723"/>
    </source>
</evidence>
<dbReference type="InterPro" id="IPR000315">
    <property type="entry name" value="Znf_B-box"/>
</dbReference>
<dbReference type="SMART" id="SM00336">
    <property type="entry name" value="BBOX"/>
    <property type="match status" value="2"/>
</dbReference>
<evidence type="ECO:0000313" key="7">
    <source>
        <dbReference type="EMBL" id="PWA59302.1"/>
    </source>
</evidence>
<evidence type="ECO:0000259" key="6">
    <source>
        <dbReference type="PROSITE" id="PS50119"/>
    </source>
</evidence>
<dbReference type="GO" id="GO:0008270">
    <property type="term" value="F:zinc ion binding"/>
    <property type="evidence" value="ECO:0007669"/>
    <property type="project" value="UniProtKB-KW"/>
</dbReference>
<evidence type="ECO:0000313" key="8">
    <source>
        <dbReference type="Proteomes" id="UP000245207"/>
    </source>
</evidence>
<dbReference type="EMBL" id="PKPP01005658">
    <property type="protein sequence ID" value="PWA59302.1"/>
    <property type="molecule type" value="Genomic_DNA"/>
</dbReference>
<evidence type="ECO:0000256" key="2">
    <source>
        <dbReference type="ARBA" id="ARBA00022771"/>
    </source>
</evidence>
<proteinExistence type="predicted"/>
<keyword evidence="2 4" id="KW-0863">Zinc-finger</keyword>
<comment type="caution">
    <text evidence="7">The sequence shown here is derived from an EMBL/GenBank/DDBJ whole genome shotgun (WGS) entry which is preliminary data.</text>
</comment>
<evidence type="ECO:0000256" key="4">
    <source>
        <dbReference type="PROSITE-ProRule" id="PRU00024"/>
    </source>
</evidence>
<sequence>MDRYCEYCVNLRSVVYCKADAAYLCLSCDTKVHSANPLSNRHHRTLICDTCKRRPAYILCYDHQKFMCRGCDLSQHNASLKHRKRVMNSYVGCPSARDLGVLWDFDLNQIVNGNVDLDHKLCSTPSASKNTSVVGLETNVHIKEFYGRLQGFPVLQQLVDLLKVESYDADHIGCVTHCQEQIVETDVHQFSRQLLFGGGHLDDPNMNLDPCSSPFTELDHIESETDEIDLQGDSFWQCKSPIPCDQLWSQNMQDIGVCEEPSCLDDLNMPDIDLTFRNFEDLFRIEQEPSTSRQNTSMDTFVNNSESSPKKARYTSQIMSFSHSRLSPESSRTVCIESGVSPSCGSLEQESLNEDKNVQLKDSKQGKCGYRKARSDTQRQTKSQNWKFRKQLKFYV</sequence>
<keyword evidence="1" id="KW-0479">Metal-binding</keyword>
<dbReference type="PROSITE" id="PS50119">
    <property type="entry name" value="ZF_BBOX"/>
    <property type="match status" value="2"/>
</dbReference>
<feature type="region of interest" description="Disordered" evidence="5">
    <location>
        <begin position="288"/>
        <end position="309"/>
    </location>
</feature>
<dbReference type="OrthoDB" id="1588981at2759"/>
<accession>A0A2U1MDN9</accession>